<protein>
    <recommendedName>
        <fullName evidence="1">Helicase ATP-binding domain-containing protein</fullName>
    </recommendedName>
</protein>
<keyword evidence="3" id="KW-1185">Reference proteome</keyword>
<dbReference type="InterPro" id="IPR027417">
    <property type="entry name" value="P-loop_NTPase"/>
</dbReference>
<dbReference type="GO" id="GO:0005829">
    <property type="term" value="C:cytosol"/>
    <property type="evidence" value="ECO:0007669"/>
    <property type="project" value="TreeGrafter"/>
</dbReference>
<reference evidence="2 3" key="1">
    <citation type="submission" date="2016-11" db="EMBL/GenBank/DDBJ databases">
        <title>Trade-off between light-utilization and light-protection in marine flavobacteria.</title>
        <authorList>
            <person name="Kumagai Y."/>
        </authorList>
    </citation>
    <scope>NUCLEOTIDE SEQUENCE [LARGE SCALE GENOMIC DNA]</scope>
    <source>
        <strain evidence="2 3">ATCC 700397</strain>
    </source>
</reference>
<dbReference type="InterPro" id="IPR014001">
    <property type="entry name" value="Helicase_ATP-bd"/>
</dbReference>
<dbReference type="PROSITE" id="PS51192">
    <property type="entry name" value="HELICASE_ATP_BIND_1"/>
    <property type="match status" value="1"/>
</dbReference>
<organism evidence="2 3">
    <name type="scientific">Polaribacter filamentus</name>
    <dbReference type="NCBI Taxonomy" id="53483"/>
    <lineage>
        <taxon>Bacteria</taxon>
        <taxon>Pseudomonadati</taxon>
        <taxon>Bacteroidota</taxon>
        <taxon>Flavobacteriia</taxon>
        <taxon>Flavobacteriales</taxon>
        <taxon>Flavobacteriaceae</taxon>
    </lineage>
</organism>
<dbReference type="GO" id="GO:0005524">
    <property type="term" value="F:ATP binding"/>
    <property type="evidence" value="ECO:0007669"/>
    <property type="project" value="InterPro"/>
</dbReference>
<dbReference type="GO" id="GO:0003677">
    <property type="term" value="F:DNA binding"/>
    <property type="evidence" value="ECO:0007669"/>
    <property type="project" value="InterPro"/>
</dbReference>
<name>A0A2S7KUJ5_9FLAO</name>
<dbReference type="InterPro" id="IPR050742">
    <property type="entry name" value="Helicase_Restrict-Modif_Enz"/>
</dbReference>
<gene>
    <name evidence="2" type="ORF">BST83_03025</name>
</gene>
<evidence type="ECO:0000259" key="1">
    <source>
        <dbReference type="PROSITE" id="PS51192"/>
    </source>
</evidence>
<sequence length="130" mass="15010">MPKPLIQKKLLFVVHRLNIAKKAMGTFQSVFGKTKTMGLYSGNQRELDKDFVFSTVQTISKSNHLGLFDKDFFDYIIIDESHRSGADSYIRLIEYFKPSFLLGMTATPDRTDDKEIYSLYDHNIAYPLCI</sequence>
<dbReference type="EMBL" id="MQUA01000013">
    <property type="protein sequence ID" value="PQB06266.1"/>
    <property type="molecule type" value="Genomic_DNA"/>
</dbReference>
<accession>A0A2S7KUJ5</accession>
<dbReference type="Pfam" id="PF04851">
    <property type="entry name" value="ResIII"/>
    <property type="match status" value="1"/>
</dbReference>
<evidence type="ECO:0000313" key="2">
    <source>
        <dbReference type="EMBL" id="PQB06266.1"/>
    </source>
</evidence>
<comment type="caution">
    <text evidence="2">The sequence shown here is derived from an EMBL/GenBank/DDBJ whole genome shotgun (WGS) entry which is preliminary data.</text>
</comment>
<dbReference type="InterPro" id="IPR006935">
    <property type="entry name" value="Helicase/UvrB_N"/>
</dbReference>
<dbReference type="AlphaFoldDB" id="A0A2S7KUJ5"/>
<dbReference type="SUPFAM" id="SSF52540">
    <property type="entry name" value="P-loop containing nucleoside triphosphate hydrolases"/>
    <property type="match status" value="1"/>
</dbReference>
<evidence type="ECO:0000313" key="3">
    <source>
        <dbReference type="Proteomes" id="UP000239522"/>
    </source>
</evidence>
<dbReference type="PANTHER" id="PTHR47396">
    <property type="entry name" value="TYPE I RESTRICTION ENZYME ECOKI R PROTEIN"/>
    <property type="match status" value="1"/>
</dbReference>
<dbReference type="PANTHER" id="PTHR47396:SF1">
    <property type="entry name" value="ATP-DEPENDENT HELICASE IRC3-RELATED"/>
    <property type="match status" value="1"/>
</dbReference>
<dbReference type="Gene3D" id="3.40.50.300">
    <property type="entry name" value="P-loop containing nucleotide triphosphate hydrolases"/>
    <property type="match status" value="1"/>
</dbReference>
<dbReference type="Proteomes" id="UP000239522">
    <property type="component" value="Unassembled WGS sequence"/>
</dbReference>
<feature type="domain" description="Helicase ATP-binding" evidence="1">
    <location>
        <begin position="1"/>
        <end position="126"/>
    </location>
</feature>
<dbReference type="GO" id="GO:0016787">
    <property type="term" value="F:hydrolase activity"/>
    <property type="evidence" value="ECO:0007669"/>
    <property type="project" value="InterPro"/>
</dbReference>
<proteinExistence type="predicted"/>